<gene>
    <name evidence="1" type="ordered locus">Dfer_4922</name>
</gene>
<dbReference type="EMBL" id="CP001619">
    <property type="protein sequence ID" value="ACT96122.1"/>
    <property type="molecule type" value="Genomic_DNA"/>
</dbReference>
<reference evidence="1 2" key="1">
    <citation type="journal article" date="2009" name="Stand. Genomic Sci.">
        <title>Complete genome sequence of Dyadobacter fermentans type strain (NS114).</title>
        <authorList>
            <person name="Lang E."/>
            <person name="Lapidus A."/>
            <person name="Chertkov O."/>
            <person name="Brettin T."/>
            <person name="Detter J.C."/>
            <person name="Han C."/>
            <person name="Copeland A."/>
            <person name="Glavina Del Rio T."/>
            <person name="Nolan M."/>
            <person name="Chen F."/>
            <person name="Lucas S."/>
            <person name="Tice H."/>
            <person name="Cheng J.F."/>
            <person name="Land M."/>
            <person name="Hauser L."/>
            <person name="Chang Y.J."/>
            <person name="Jeffries C.D."/>
            <person name="Kopitz M."/>
            <person name="Bruce D."/>
            <person name="Goodwin L."/>
            <person name="Pitluck S."/>
            <person name="Ovchinnikova G."/>
            <person name="Pati A."/>
            <person name="Ivanova N."/>
            <person name="Mavrommatis K."/>
            <person name="Chen A."/>
            <person name="Palaniappan K."/>
            <person name="Chain P."/>
            <person name="Bristow J."/>
            <person name="Eisen J.A."/>
            <person name="Markowitz V."/>
            <person name="Hugenholtz P."/>
            <person name="Goker M."/>
            <person name="Rohde M."/>
            <person name="Kyrpides N.C."/>
            <person name="Klenk H.P."/>
        </authorList>
    </citation>
    <scope>NUCLEOTIDE SEQUENCE [LARGE SCALE GENOMIC DNA]</scope>
    <source>
        <strain evidence="2">ATCC 700827 / DSM 18053 / CIP 107007 / KCTC 52180 / NS114</strain>
    </source>
</reference>
<dbReference type="Proteomes" id="UP000002011">
    <property type="component" value="Chromosome"/>
</dbReference>
<dbReference type="AlphaFoldDB" id="C6W6R1"/>
<sequence>MHYTVTLDITSEKALELLRNLENLHLIRLHENTLKPKDTSAIRFLKGKMTKQPIEEVERQLRELRGK</sequence>
<dbReference type="RefSeq" id="WP_015814363.1">
    <property type="nucleotide sequence ID" value="NC_013037.1"/>
</dbReference>
<evidence type="ECO:0000313" key="2">
    <source>
        <dbReference type="Proteomes" id="UP000002011"/>
    </source>
</evidence>
<keyword evidence="2" id="KW-1185">Reference proteome</keyword>
<evidence type="ECO:0000313" key="1">
    <source>
        <dbReference type="EMBL" id="ACT96122.1"/>
    </source>
</evidence>
<proteinExistence type="predicted"/>
<accession>C6W6R1</accession>
<dbReference type="HOGENOM" id="CLU_2805593_0_0_10"/>
<dbReference type="KEGG" id="dfe:Dfer_4922"/>
<dbReference type="OrthoDB" id="9924700at2"/>
<name>C6W6R1_DYAFD</name>
<organism evidence="1 2">
    <name type="scientific">Dyadobacter fermentans (strain ATCC 700827 / DSM 18053 / CIP 107007 / KCTC 52180 / NS114)</name>
    <dbReference type="NCBI Taxonomy" id="471854"/>
    <lineage>
        <taxon>Bacteria</taxon>
        <taxon>Pseudomonadati</taxon>
        <taxon>Bacteroidota</taxon>
        <taxon>Cytophagia</taxon>
        <taxon>Cytophagales</taxon>
        <taxon>Spirosomataceae</taxon>
        <taxon>Dyadobacter</taxon>
    </lineage>
</organism>
<protein>
    <submittedName>
        <fullName evidence="1">Uncharacterized protein</fullName>
    </submittedName>
</protein>